<dbReference type="EMBL" id="PCXO01000005">
    <property type="protein sequence ID" value="PIR41447.1"/>
    <property type="molecule type" value="Genomic_DNA"/>
</dbReference>
<comment type="caution">
    <text evidence="1">The sequence shown here is derived from an EMBL/GenBank/DDBJ whole genome shotgun (WGS) entry which is preliminary data.</text>
</comment>
<gene>
    <name evidence="1" type="ORF">COV31_01060</name>
</gene>
<name>A0A2H0R4L3_9BACT</name>
<sequence length="60" mass="7296">MEIQILWRYPRRPLQKGSAMVFCCLLVKQNLELDFQILKFMNLWPQMTKRRGSAKKNFLH</sequence>
<evidence type="ECO:0000313" key="2">
    <source>
        <dbReference type="Proteomes" id="UP000230232"/>
    </source>
</evidence>
<protein>
    <submittedName>
        <fullName evidence="1">Uncharacterized protein</fullName>
    </submittedName>
</protein>
<evidence type="ECO:0000313" key="1">
    <source>
        <dbReference type="EMBL" id="PIR41447.1"/>
    </source>
</evidence>
<dbReference type="AlphaFoldDB" id="A0A2H0R4L3"/>
<dbReference type="Proteomes" id="UP000230232">
    <property type="component" value="Unassembled WGS sequence"/>
</dbReference>
<reference evidence="1 2" key="1">
    <citation type="submission" date="2017-09" db="EMBL/GenBank/DDBJ databases">
        <title>Depth-based differentiation of microbial function through sediment-hosted aquifers and enrichment of novel symbionts in the deep terrestrial subsurface.</title>
        <authorList>
            <person name="Probst A.J."/>
            <person name="Ladd B."/>
            <person name="Jarett J.K."/>
            <person name="Geller-Mcgrath D.E."/>
            <person name="Sieber C.M."/>
            <person name="Emerson J.B."/>
            <person name="Anantharaman K."/>
            <person name="Thomas B.C."/>
            <person name="Malmstrom R."/>
            <person name="Stieglmeier M."/>
            <person name="Klingl A."/>
            <person name="Woyke T."/>
            <person name="Ryan C.M."/>
            <person name="Banfield J.F."/>
        </authorList>
    </citation>
    <scope>NUCLEOTIDE SEQUENCE [LARGE SCALE GENOMIC DNA]</scope>
    <source>
        <strain evidence="1">CG10_big_fil_rev_8_21_14_0_10_46_23</strain>
    </source>
</reference>
<organism evidence="1 2">
    <name type="scientific">Candidatus Yanofskybacteria bacterium CG10_big_fil_rev_8_21_14_0_10_46_23</name>
    <dbReference type="NCBI Taxonomy" id="1975098"/>
    <lineage>
        <taxon>Bacteria</taxon>
        <taxon>Candidatus Yanofskyibacteriota</taxon>
    </lineage>
</organism>
<accession>A0A2H0R4L3</accession>
<proteinExistence type="predicted"/>